<keyword evidence="23" id="KW-1185">Reference proteome</keyword>
<dbReference type="GO" id="GO:0006874">
    <property type="term" value="P:intracellular calcium ion homeostasis"/>
    <property type="evidence" value="ECO:0007669"/>
    <property type="project" value="TreeGrafter"/>
</dbReference>
<dbReference type="NCBIfam" id="TIGR01517">
    <property type="entry name" value="ATPase-IIB_Ca"/>
    <property type="match status" value="1"/>
</dbReference>
<dbReference type="Pfam" id="PF00122">
    <property type="entry name" value="E1-E2_ATPase"/>
    <property type="match status" value="1"/>
</dbReference>
<dbReference type="InterPro" id="IPR044492">
    <property type="entry name" value="P_typ_ATPase_HD_dom"/>
</dbReference>
<evidence type="ECO:0000256" key="15">
    <source>
        <dbReference type="ARBA" id="ARBA00038148"/>
    </source>
</evidence>
<organism evidence="22 23">
    <name type="scientific">Protomyces lactucae-debilis</name>
    <dbReference type="NCBI Taxonomy" id="2754530"/>
    <lineage>
        <taxon>Eukaryota</taxon>
        <taxon>Fungi</taxon>
        <taxon>Dikarya</taxon>
        <taxon>Ascomycota</taxon>
        <taxon>Taphrinomycotina</taxon>
        <taxon>Taphrinomycetes</taxon>
        <taxon>Taphrinales</taxon>
        <taxon>Protomycetaceae</taxon>
        <taxon>Protomyces</taxon>
    </lineage>
</organism>
<dbReference type="InterPro" id="IPR023298">
    <property type="entry name" value="ATPase_P-typ_TM_dom_sf"/>
</dbReference>
<evidence type="ECO:0000256" key="12">
    <source>
        <dbReference type="ARBA" id="ARBA00022989"/>
    </source>
</evidence>
<dbReference type="EMBL" id="MCFI01000026">
    <property type="protein sequence ID" value="ORY75416.1"/>
    <property type="molecule type" value="Genomic_DNA"/>
</dbReference>
<dbReference type="Proteomes" id="UP000193685">
    <property type="component" value="Unassembled WGS sequence"/>
</dbReference>
<reference evidence="22 23" key="1">
    <citation type="submission" date="2016-07" db="EMBL/GenBank/DDBJ databases">
        <title>Pervasive Adenine N6-methylation of Active Genes in Fungi.</title>
        <authorList>
            <consortium name="DOE Joint Genome Institute"/>
            <person name="Mondo S.J."/>
            <person name="Dannebaum R.O."/>
            <person name="Kuo R.C."/>
            <person name="Labutti K."/>
            <person name="Haridas S."/>
            <person name="Kuo A."/>
            <person name="Salamov A."/>
            <person name="Ahrendt S.R."/>
            <person name="Lipzen A."/>
            <person name="Sullivan W."/>
            <person name="Andreopoulos W.B."/>
            <person name="Clum A."/>
            <person name="Lindquist E."/>
            <person name="Daum C."/>
            <person name="Ramamoorthy G.K."/>
            <person name="Gryganskyi A."/>
            <person name="Culley D."/>
            <person name="Magnuson J.K."/>
            <person name="James T.Y."/>
            <person name="O'Malley M.A."/>
            <person name="Stajich J.E."/>
            <person name="Spatafora J.W."/>
            <person name="Visel A."/>
            <person name="Grigoriev I.V."/>
        </authorList>
    </citation>
    <scope>NUCLEOTIDE SEQUENCE [LARGE SCALE GENOMIC DNA]</scope>
    <source>
        <strain evidence="22 23">12-1054</strain>
    </source>
</reference>
<dbReference type="InterPro" id="IPR018303">
    <property type="entry name" value="ATPase_P-typ_P_site"/>
</dbReference>
<feature type="domain" description="Cation-transporting P-type ATPase C-terminal" evidence="21">
    <location>
        <begin position="652"/>
        <end position="831"/>
    </location>
</feature>
<dbReference type="GO" id="GO:0005886">
    <property type="term" value="C:plasma membrane"/>
    <property type="evidence" value="ECO:0007669"/>
    <property type="project" value="TreeGrafter"/>
</dbReference>
<gene>
    <name evidence="22" type="ORF">BCR37DRAFT_384043</name>
</gene>
<feature type="region of interest" description="Disordered" evidence="19">
    <location>
        <begin position="932"/>
        <end position="957"/>
    </location>
</feature>
<dbReference type="SUPFAM" id="SSF81660">
    <property type="entry name" value="Metal cation-transporting ATPase, ATP-binding domain N"/>
    <property type="match status" value="1"/>
</dbReference>
<evidence type="ECO:0000256" key="2">
    <source>
        <dbReference type="ARBA" id="ARBA00022448"/>
    </source>
</evidence>
<dbReference type="OrthoDB" id="3352408at2759"/>
<evidence type="ECO:0000256" key="6">
    <source>
        <dbReference type="ARBA" id="ARBA00022723"/>
    </source>
</evidence>
<keyword evidence="10" id="KW-0460">Magnesium</keyword>
<accession>A0A1Y2EWA7</accession>
<keyword evidence="8 18" id="KW-0106">Calcium</keyword>
<evidence type="ECO:0000256" key="16">
    <source>
        <dbReference type="ARBA" id="ARBA00048694"/>
    </source>
</evidence>
<dbReference type="FunFam" id="3.40.50.1000:FF:000018">
    <property type="entry name" value="Calcium-transporting ATPase"/>
    <property type="match status" value="1"/>
</dbReference>
<evidence type="ECO:0000256" key="8">
    <source>
        <dbReference type="ARBA" id="ARBA00022837"/>
    </source>
</evidence>
<feature type="transmembrane region" description="Helical" evidence="18">
    <location>
        <begin position="625"/>
        <end position="646"/>
    </location>
</feature>
<dbReference type="InterPro" id="IPR023214">
    <property type="entry name" value="HAD_sf"/>
</dbReference>
<dbReference type="GeneID" id="63786752"/>
<dbReference type="PRINTS" id="PR00119">
    <property type="entry name" value="CATATPASE"/>
</dbReference>
<comment type="similarity">
    <text evidence="15 18">Belongs to the cation transport ATPase (P-type) (TC 3.A.3) family.</text>
</comment>
<dbReference type="EC" id="7.2.2.10" evidence="18"/>
<evidence type="ECO:0000256" key="10">
    <source>
        <dbReference type="ARBA" id="ARBA00022842"/>
    </source>
</evidence>
<evidence type="ECO:0000256" key="14">
    <source>
        <dbReference type="ARBA" id="ARBA00023136"/>
    </source>
</evidence>
<keyword evidence="9 18" id="KW-0067">ATP-binding</keyword>
<feature type="transmembrane region" description="Helical" evidence="18">
    <location>
        <begin position="811"/>
        <end position="831"/>
    </location>
</feature>
<dbReference type="InterPro" id="IPR008250">
    <property type="entry name" value="ATPase_P-typ_transduc_dom_A_sf"/>
</dbReference>
<evidence type="ECO:0000259" key="20">
    <source>
        <dbReference type="Pfam" id="PF00122"/>
    </source>
</evidence>
<keyword evidence="14 18" id="KW-0472">Membrane</keyword>
<comment type="caution">
    <text evidence="18">Lacks conserved residue(s) required for the propagation of feature annotation.</text>
</comment>
<name>A0A1Y2EWA7_PROLT</name>
<dbReference type="PROSITE" id="PS00154">
    <property type="entry name" value="ATPASE_E1_E2"/>
    <property type="match status" value="1"/>
</dbReference>
<evidence type="ECO:0000256" key="3">
    <source>
        <dbReference type="ARBA" id="ARBA00022554"/>
    </source>
</evidence>
<dbReference type="SUPFAM" id="SSF56784">
    <property type="entry name" value="HAD-like"/>
    <property type="match status" value="1"/>
</dbReference>
<comment type="catalytic activity">
    <reaction evidence="16 18">
        <text>Ca(2+)(in) + ATP + H2O = Ca(2+)(out) + ADP + phosphate + H(+)</text>
        <dbReference type="Rhea" id="RHEA:18105"/>
        <dbReference type="ChEBI" id="CHEBI:15377"/>
        <dbReference type="ChEBI" id="CHEBI:15378"/>
        <dbReference type="ChEBI" id="CHEBI:29108"/>
        <dbReference type="ChEBI" id="CHEBI:30616"/>
        <dbReference type="ChEBI" id="CHEBI:43474"/>
        <dbReference type="ChEBI" id="CHEBI:456216"/>
        <dbReference type="EC" id="7.2.2.10"/>
    </reaction>
</comment>
<evidence type="ECO:0000256" key="18">
    <source>
        <dbReference type="RuleBase" id="RU361146"/>
    </source>
</evidence>
<dbReference type="GO" id="GO:0005388">
    <property type="term" value="F:P-type calcium transporter activity"/>
    <property type="evidence" value="ECO:0007669"/>
    <property type="project" value="UniProtKB-EC"/>
</dbReference>
<dbReference type="OMA" id="ISIPWGA"/>
<dbReference type="Gene3D" id="3.40.1110.10">
    <property type="entry name" value="Calcium-transporting ATPase, cytoplasmic domain N"/>
    <property type="match status" value="1"/>
</dbReference>
<protein>
    <recommendedName>
        <fullName evidence="18">Calcium-transporting ATPase</fullName>
        <ecNumber evidence="18">7.2.2.10</ecNumber>
    </recommendedName>
</protein>
<dbReference type="STRING" id="56484.A0A1Y2EWA7"/>
<evidence type="ECO:0000256" key="7">
    <source>
        <dbReference type="ARBA" id="ARBA00022741"/>
    </source>
</evidence>
<dbReference type="InterPro" id="IPR006408">
    <property type="entry name" value="P-type_ATPase_IIB"/>
</dbReference>
<feature type="transmembrane region" description="Helical" evidence="18">
    <location>
        <begin position="708"/>
        <end position="728"/>
    </location>
</feature>
<comment type="caution">
    <text evidence="22">The sequence shown here is derived from an EMBL/GenBank/DDBJ whole genome shotgun (WGS) entry which is preliminary data.</text>
</comment>
<evidence type="ECO:0000256" key="11">
    <source>
        <dbReference type="ARBA" id="ARBA00022967"/>
    </source>
</evidence>
<evidence type="ECO:0000313" key="23">
    <source>
        <dbReference type="Proteomes" id="UP000193685"/>
    </source>
</evidence>
<dbReference type="Gene3D" id="1.20.1110.10">
    <property type="entry name" value="Calcium-transporting ATPase, transmembrane domain"/>
    <property type="match status" value="1"/>
</dbReference>
<dbReference type="GO" id="GO:0005774">
    <property type="term" value="C:vacuolar membrane"/>
    <property type="evidence" value="ECO:0007669"/>
    <property type="project" value="UniProtKB-SubCell"/>
</dbReference>
<dbReference type="SUPFAM" id="SSF81665">
    <property type="entry name" value="Calcium ATPase, transmembrane domain M"/>
    <property type="match status" value="1"/>
</dbReference>
<keyword evidence="11" id="KW-1278">Translocase</keyword>
<evidence type="ECO:0000259" key="21">
    <source>
        <dbReference type="Pfam" id="PF00689"/>
    </source>
</evidence>
<proteinExistence type="inferred from homology"/>
<keyword evidence="3" id="KW-0926">Vacuole</keyword>
<dbReference type="GO" id="GO:0016887">
    <property type="term" value="F:ATP hydrolysis activity"/>
    <property type="evidence" value="ECO:0007669"/>
    <property type="project" value="InterPro"/>
</dbReference>
<dbReference type="Pfam" id="PF13246">
    <property type="entry name" value="Cation_ATPase"/>
    <property type="match status" value="1"/>
</dbReference>
<dbReference type="SFLD" id="SFLDS00003">
    <property type="entry name" value="Haloacid_Dehalogenase"/>
    <property type="match status" value="1"/>
</dbReference>
<dbReference type="RefSeq" id="XP_040722289.1">
    <property type="nucleotide sequence ID" value="XM_040870153.1"/>
</dbReference>
<dbReference type="SUPFAM" id="SSF81653">
    <property type="entry name" value="Calcium ATPase, transduction domain A"/>
    <property type="match status" value="1"/>
</dbReference>
<comment type="function">
    <text evidence="17">This magnesium-dependent enzyme catalyzes the hydrolysis of ATP coupled with the transport of calcium. Transports the calcium to the vacuole and participates in the control of the cytosolic free calcium.</text>
</comment>
<keyword evidence="4 18" id="KW-0109">Calcium transport</keyword>
<evidence type="ECO:0000256" key="9">
    <source>
        <dbReference type="ARBA" id="ARBA00022840"/>
    </source>
</evidence>
<dbReference type="Gene3D" id="3.40.50.1000">
    <property type="entry name" value="HAD superfamily/HAD-like"/>
    <property type="match status" value="1"/>
</dbReference>
<sequence length="957" mass="103250">MQFEPGDVLPVDGVLIAGHNVKCDESAATGESDTLKKIPGQEALDSTDAGEAFSKKADPFMLSGAKVSEGVGTFLVTSVGIHSFNGKTMMALQTETEDTPLQQKLNVVATTIAKLGGAAALLLFVVSFIEYLVRLRSNNGTPSQKGQEFLDLFIIAVTVIVVAIPEGLPLAVTLALAFATTRMLKDNNLVRILKSCETMGNATTICSDKTGTLTQNSMTVVAGTLSLNHSFTHSVDDAPEPTGDLLAGEKAEADAQLAIQAERDVARHLGGNSMPITKFATKLGAAVKDVLLKGIAINSTAFEGVDEHGKQGFVGSKTETALLEFAKLHLGMEPVSTVRANHPTVHLIPFSSEKKCMGAVSKLDDGSFRLYLKGASEIILRYCSDVIQDPFIDDSKIITQPLQSDDREKLEGTISRYANESLRTIGLGYKDFAQWPPAGLRPSSDGSLNLDDLFTGFTLIGIVGIQDPLRPGVKQAVLDCQGAGVVVRMVTGDNLITARAIATECGIYNEAAGGIIMEGPQFRRLGHTEMDHIIPRLQVLARSSPEDKQILVRRLKQLGETVAVTGDGTNDGPALKMADVGFSMGIAGTEVAKEASAIILMDDNFSSIVKAMAWGRAVNDAVKKFLQFQITVNITAVLLTFISVVSGSDSSSVLTAVQLLWVNLIMDTLAALALATDPPTDTILKRKPAKKSDNLITFDMWKMIIGQAIYQLTITLILYYAGTGIFGWDENRTAIQAKQINQTVVFNAFVWCQIFNQLNNRRLDNKLNVFEGITRNWFYWIINLVMIGGQIMIIFVGGRAFSVVRISGTDWAISIIVGLISIPVAIIIRLIPNDAIRPFIPAFILNWDKRRPIDISDEERAEWNPAVNQVRDELAFIRNIRSSRRIGNLGIHAKRKQTAKYFGGNKDQHKRAASGSVAAALLLPSFVATGPAGFGPPSSPAPSQSGYAGSTRSSTKK</sequence>
<evidence type="ECO:0000256" key="4">
    <source>
        <dbReference type="ARBA" id="ARBA00022568"/>
    </source>
</evidence>
<keyword evidence="7 18" id="KW-0547">Nucleotide-binding</keyword>
<comment type="function">
    <text evidence="18">Catalyzes the hydrolysis of ATP coupled with the transport of calcium.</text>
</comment>
<dbReference type="Gene3D" id="2.70.150.10">
    <property type="entry name" value="Calcium-transporting ATPase, cytoplasmic transduction domain A"/>
    <property type="match status" value="1"/>
</dbReference>
<evidence type="ECO:0000256" key="13">
    <source>
        <dbReference type="ARBA" id="ARBA00023065"/>
    </source>
</evidence>
<dbReference type="Pfam" id="PF00689">
    <property type="entry name" value="Cation_ATPase_C"/>
    <property type="match status" value="1"/>
</dbReference>
<feature type="transmembrane region" description="Helical" evidence="18">
    <location>
        <begin position="153"/>
        <end position="179"/>
    </location>
</feature>
<keyword evidence="6" id="KW-0479">Metal-binding</keyword>
<dbReference type="InterPro" id="IPR059000">
    <property type="entry name" value="ATPase_P-type_domA"/>
</dbReference>
<dbReference type="GO" id="GO:0046872">
    <property type="term" value="F:metal ion binding"/>
    <property type="evidence" value="ECO:0007669"/>
    <property type="project" value="UniProtKB-KW"/>
</dbReference>
<dbReference type="PANTHER" id="PTHR24093">
    <property type="entry name" value="CATION TRANSPORTING ATPASE"/>
    <property type="match status" value="1"/>
</dbReference>
<keyword evidence="12 18" id="KW-1133">Transmembrane helix</keyword>
<feature type="transmembrane region" description="Helical" evidence="18">
    <location>
        <begin position="777"/>
        <end position="799"/>
    </location>
</feature>
<evidence type="ECO:0000256" key="1">
    <source>
        <dbReference type="ARBA" id="ARBA00004128"/>
    </source>
</evidence>
<comment type="subcellular location">
    <subcellularLocation>
        <location evidence="18">Membrane</location>
        <topology evidence="18">Multi-pass membrane protein</topology>
    </subcellularLocation>
    <subcellularLocation>
        <location evidence="1">Vacuole membrane</location>
        <topology evidence="1">Multi-pass membrane protein</topology>
    </subcellularLocation>
</comment>
<keyword evidence="2 18" id="KW-0813">Transport</keyword>
<dbReference type="InterPro" id="IPR036412">
    <property type="entry name" value="HAD-like_sf"/>
</dbReference>
<dbReference type="GO" id="GO:0005524">
    <property type="term" value="F:ATP binding"/>
    <property type="evidence" value="ECO:0007669"/>
    <property type="project" value="UniProtKB-KW"/>
</dbReference>
<dbReference type="SFLD" id="SFLDF00027">
    <property type="entry name" value="p-type_atpase"/>
    <property type="match status" value="1"/>
</dbReference>
<evidence type="ECO:0000256" key="17">
    <source>
        <dbReference type="ARBA" id="ARBA00059328"/>
    </source>
</evidence>
<evidence type="ECO:0000256" key="5">
    <source>
        <dbReference type="ARBA" id="ARBA00022692"/>
    </source>
</evidence>
<dbReference type="PANTHER" id="PTHR24093:SF369">
    <property type="entry name" value="CALCIUM-TRANSPORTING ATPASE"/>
    <property type="match status" value="1"/>
</dbReference>
<dbReference type="FunFam" id="2.70.150.10:FF:000028">
    <property type="entry name" value="Calcium-transporting ATPase"/>
    <property type="match status" value="1"/>
</dbReference>
<dbReference type="InterPro" id="IPR006068">
    <property type="entry name" value="ATPase_P-typ_cation-transptr_C"/>
</dbReference>
<feature type="transmembrane region" description="Helical" evidence="18">
    <location>
        <begin position="112"/>
        <end position="133"/>
    </location>
</feature>
<dbReference type="InterPro" id="IPR001757">
    <property type="entry name" value="P_typ_ATPase"/>
</dbReference>
<keyword evidence="13 18" id="KW-0406">Ion transport</keyword>
<dbReference type="InterPro" id="IPR023299">
    <property type="entry name" value="ATPase_P-typ_cyto_dom_N"/>
</dbReference>
<dbReference type="NCBIfam" id="TIGR01494">
    <property type="entry name" value="ATPase_P-type"/>
    <property type="match status" value="2"/>
</dbReference>
<evidence type="ECO:0000313" key="22">
    <source>
        <dbReference type="EMBL" id="ORY75416.1"/>
    </source>
</evidence>
<dbReference type="FunFam" id="1.20.1110.10:FF:000039">
    <property type="entry name" value="Calcium-transporting ATPase"/>
    <property type="match status" value="1"/>
</dbReference>
<feature type="compositionally biased region" description="Low complexity" evidence="19">
    <location>
        <begin position="941"/>
        <end position="950"/>
    </location>
</feature>
<feature type="domain" description="P-type ATPase A" evidence="20">
    <location>
        <begin position="3"/>
        <end position="91"/>
    </location>
</feature>
<evidence type="ECO:0000256" key="19">
    <source>
        <dbReference type="SAM" id="MobiDB-lite"/>
    </source>
</evidence>
<dbReference type="SFLD" id="SFLDG00002">
    <property type="entry name" value="C1.7:_P-type_atpase_like"/>
    <property type="match status" value="1"/>
</dbReference>
<feature type="transmembrane region" description="Helical" evidence="18">
    <location>
        <begin position="658"/>
        <end position="676"/>
    </location>
</feature>
<dbReference type="AlphaFoldDB" id="A0A1Y2EWA7"/>
<keyword evidence="5 18" id="KW-0812">Transmembrane</keyword>